<keyword evidence="2" id="KW-1133">Transmembrane helix</keyword>
<dbReference type="CDD" id="cd00118">
    <property type="entry name" value="LysM"/>
    <property type="match status" value="1"/>
</dbReference>
<dbReference type="Gene3D" id="3.10.350.10">
    <property type="entry name" value="LysM domain"/>
    <property type="match status" value="1"/>
</dbReference>
<dbReference type="Pfam" id="PF01476">
    <property type="entry name" value="LysM"/>
    <property type="match status" value="1"/>
</dbReference>
<dbReference type="PROSITE" id="PS51782">
    <property type="entry name" value="LYSM"/>
    <property type="match status" value="1"/>
</dbReference>
<evidence type="ECO:0000259" key="3">
    <source>
        <dbReference type="PROSITE" id="PS51782"/>
    </source>
</evidence>
<feature type="compositionally biased region" description="Polar residues" evidence="1">
    <location>
        <begin position="253"/>
        <end position="262"/>
    </location>
</feature>
<evidence type="ECO:0000256" key="2">
    <source>
        <dbReference type="SAM" id="Phobius"/>
    </source>
</evidence>
<dbReference type="InterPro" id="IPR018392">
    <property type="entry name" value="LysM"/>
</dbReference>
<dbReference type="PANTHER" id="PTHR34700:SF4">
    <property type="entry name" value="PHAGE-LIKE ELEMENT PBSX PROTEIN XKDP"/>
    <property type="match status" value="1"/>
</dbReference>
<feature type="region of interest" description="Disordered" evidence="1">
    <location>
        <begin position="237"/>
        <end position="265"/>
    </location>
</feature>
<feature type="transmembrane region" description="Helical" evidence="2">
    <location>
        <begin position="12"/>
        <end position="35"/>
    </location>
</feature>
<feature type="region of interest" description="Disordered" evidence="1">
    <location>
        <begin position="62"/>
        <end position="84"/>
    </location>
</feature>
<gene>
    <name evidence="4" type="ORF">DA792_07425</name>
</gene>
<reference evidence="4 5" key="1">
    <citation type="submission" date="2018-03" db="EMBL/GenBank/DDBJ databases">
        <title>The Complete Genome of Celeribacter baekdonensis strain LH4, a Thiosulfate-Oxidizing Alphaproteobacterium Isolated from Gulf of Mexico Continental Slope Sediments.</title>
        <authorList>
            <person name="Flood B.E."/>
            <person name="Bailey J.V."/>
            <person name="Leprich D."/>
        </authorList>
    </citation>
    <scope>NUCLEOTIDE SEQUENCE [LARGE SCALE GENOMIC DNA]</scope>
    <source>
        <strain evidence="4 5">LH4</strain>
    </source>
</reference>
<feature type="compositionally biased region" description="Polar residues" evidence="1">
    <location>
        <begin position="62"/>
        <end position="73"/>
    </location>
</feature>
<sequence length="476" mass="48233">MNGTMDKTQGWVRPVAGVVAVGLVAGIGYTLYVAYPGGSAPNAPAALTAEIGGADGWTQSGAADTVASISPESQAPKGQEPAPAGAVQTYPAFDLVRVPPDGLATVAGRAEAGAEVAILVDGQELAKTSANGRGEFVALFDLAASDSPREMRLRSVSGAQMLDSAESVIIAPFAAATDTAMPDTTMRADMRAEMAAVAVDGAMPGATEALADAGDAASAVATGGAVATSILRTAEAGGDVDTGAQPQGDPATESATGNTAENTADMPEPAAVAPTVMIATDEGVKVLQQPGTEAGRLRIDAVSYDPEGRVFVSGRGAPGQVVRLYLMGALKAEAGIGPDGQWRQELSDVAPGRYTLRADQVDANGQVSQRAEIPFHREDVAVLAGLSTGGATTPNVEPDAIVQDPPSVAPSSAAQPPAVPAKRITSVTVQPGNTLWGIASATYGDGVMYVRVFDANKSQIRDADLIYPGQIFVLPE</sequence>
<keyword evidence="2" id="KW-0472">Membrane</keyword>
<accession>A0A2R4M188</accession>
<feature type="domain" description="LysM" evidence="3">
    <location>
        <begin position="425"/>
        <end position="474"/>
    </location>
</feature>
<dbReference type="InterPro" id="IPR052196">
    <property type="entry name" value="Bact_Kbp"/>
</dbReference>
<keyword evidence="2" id="KW-0812">Transmembrane</keyword>
<evidence type="ECO:0000313" key="4">
    <source>
        <dbReference type="EMBL" id="AVW90935.1"/>
    </source>
</evidence>
<dbReference type="SMART" id="SM00257">
    <property type="entry name" value="LysM"/>
    <property type="match status" value="1"/>
</dbReference>
<dbReference type="PANTHER" id="PTHR34700">
    <property type="entry name" value="POTASSIUM BINDING PROTEIN KBP"/>
    <property type="match status" value="1"/>
</dbReference>
<proteinExistence type="predicted"/>
<dbReference type="KEGG" id="cbak:DA792_07425"/>
<protein>
    <recommendedName>
        <fullName evidence="3">LysM domain-containing protein</fullName>
    </recommendedName>
</protein>
<dbReference type="EMBL" id="CP028475">
    <property type="protein sequence ID" value="AVW90935.1"/>
    <property type="molecule type" value="Genomic_DNA"/>
</dbReference>
<dbReference type="InterPro" id="IPR036779">
    <property type="entry name" value="LysM_dom_sf"/>
</dbReference>
<organism evidence="4 5">
    <name type="scientific">Celeribacter baekdonensis</name>
    <dbReference type="NCBI Taxonomy" id="875171"/>
    <lineage>
        <taxon>Bacteria</taxon>
        <taxon>Pseudomonadati</taxon>
        <taxon>Pseudomonadota</taxon>
        <taxon>Alphaproteobacteria</taxon>
        <taxon>Rhodobacterales</taxon>
        <taxon>Roseobacteraceae</taxon>
        <taxon>Celeribacter</taxon>
    </lineage>
</organism>
<dbReference type="AlphaFoldDB" id="A0A2R4M188"/>
<evidence type="ECO:0000256" key="1">
    <source>
        <dbReference type="SAM" id="MobiDB-lite"/>
    </source>
</evidence>
<dbReference type="Proteomes" id="UP000241447">
    <property type="component" value="Chromosome"/>
</dbReference>
<evidence type="ECO:0000313" key="5">
    <source>
        <dbReference type="Proteomes" id="UP000241447"/>
    </source>
</evidence>
<name>A0A2R4M188_9RHOB</name>